<feature type="transmembrane region" description="Helical" evidence="2">
    <location>
        <begin position="119"/>
        <end position="140"/>
    </location>
</feature>
<sequence>MKIIPPGIRKYLEMSQRLRKHELQLTLWFTPALYILGSFFFAAATLLIDLNVQLGNLVPKFLQSKASVSRMLITTLIGGILTLSAYTLNSILVVLTTFSGQFSPRMLLNFVSDKRTQHVLGIFNGCFVYVLTLFIFITNYENQTFVAIPLVTTLVALFAAVTFIYFINHATTWMQVHNISFNMQSISKQILNQSIKQEMSPYRSTDTLYHGEEAKKKPEHPEKIYTKQSGYIQLINFDQIIDQAQKDNVVVQLEASVGTFLLEGNPILSYWSGNGEPKDIDHDLYLSMLEVGQKQTEIQDVEHGLNKLSEIAIKALGNNDPKTVSNVIHQLGELLLTISRMMNIPPYLVDNEKQLRLIIPGESFEYYLYKGYGYIRHYAEGNIQIITEILRVMNLLAKSVDSEHHTTLWEFACNTVYGFQSLHIYELDQHYLLETLKDLSETTGHKEKYESISEQIIEADQPTADPYKSQQKTAQYE</sequence>
<protein>
    <recommendedName>
        <fullName evidence="5">DUF2254 domain-containing protein</fullName>
    </recommendedName>
</protein>
<organism evidence="3 4">
    <name type="scientific">Pontibacillus chungwhensis BH030062</name>
    <dbReference type="NCBI Taxonomy" id="1385513"/>
    <lineage>
        <taxon>Bacteria</taxon>
        <taxon>Bacillati</taxon>
        <taxon>Bacillota</taxon>
        <taxon>Bacilli</taxon>
        <taxon>Bacillales</taxon>
        <taxon>Bacillaceae</taxon>
        <taxon>Pontibacillus</taxon>
    </lineage>
</organism>
<dbReference type="AlphaFoldDB" id="A0A0A2UUD6"/>
<evidence type="ECO:0000313" key="3">
    <source>
        <dbReference type="EMBL" id="KGP90126.1"/>
    </source>
</evidence>
<accession>A0A0A2UUD6</accession>
<dbReference type="RefSeq" id="WP_052115137.1">
    <property type="nucleotide sequence ID" value="NZ_AVBG01000016.1"/>
</dbReference>
<keyword evidence="2" id="KW-0812">Transmembrane</keyword>
<name>A0A0A2UUD6_9BACI</name>
<evidence type="ECO:0000256" key="1">
    <source>
        <dbReference type="SAM" id="MobiDB-lite"/>
    </source>
</evidence>
<dbReference type="Proteomes" id="UP000030153">
    <property type="component" value="Unassembled WGS sequence"/>
</dbReference>
<dbReference type="Pfam" id="PF10011">
    <property type="entry name" value="DUF2254"/>
    <property type="match status" value="1"/>
</dbReference>
<dbReference type="STRING" id="1385513.N780_06990"/>
<evidence type="ECO:0000256" key="2">
    <source>
        <dbReference type="SAM" id="Phobius"/>
    </source>
</evidence>
<feature type="transmembrane region" description="Helical" evidence="2">
    <location>
        <begin position="25"/>
        <end position="48"/>
    </location>
</feature>
<proteinExistence type="predicted"/>
<keyword evidence="4" id="KW-1185">Reference proteome</keyword>
<comment type="caution">
    <text evidence="3">The sequence shown here is derived from an EMBL/GenBank/DDBJ whole genome shotgun (WGS) entry which is preliminary data.</text>
</comment>
<gene>
    <name evidence="3" type="ORF">N780_06990</name>
</gene>
<feature type="transmembrane region" description="Helical" evidence="2">
    <location>
        <begin position="146"/>
        <end position="167"/>
    </location>
</feature>
<feature type="region of interest" description="Disordered" evidence="1">
    <location>
        <begin position="455"/>
        <end position="477"/>
    </location>
</feature>
<dbReference type="OrthoDB" id="2955631at2"/>
<evidence type="ECO:0000313" key="4">
    <source>
        <dbReference type="Proteomes" id="UP000030153"/>
    </source>
</evidence>
<reference evidence="3 4" key="1">
    <citation type="submission" date="2013-08" db="EMBL/GenBank/DDBJ databases">
        <title>Genome of Pontibacillus chungwhensis.</title>
        <authorList>
            <person name="Wang Q."/>
            <person name="Wang G."/>
        </authorList>
    </citation>
    <scope>NUCLEOTIDE SEQUENCE [LARGE SCALE GENOMIC DNA]</scope>
    <source>
        <strain evidence="3 4">BH030062</strain>
    </source>
</reference>
<keyword evidence="2" id="KW-0472">Membrane</keyword>
<dbReference type="eggNOG" id="COG4325">
    <property type="taxonomic scope" value="Bacteria"/>
</dbReference>
<dbReference type="EMBL" id="AVBG01000016">
    <property type="protein sequence ID" value="KGP90126.1"/>
    <property type="molecule type" value="Genomic_DNA"/>
</dbReference>
<feature type="compositionally biased region" description="Polar residues" evidence="1">
    <location>
        <begin position="468"/>
        <end position="477"/>
    </location>
</feature>
<dbReference type="InterPro" id="IPR018723">
    <property type="entry name" value="DUF2254_membrane"/>
</dbReference>
<keyword evidence="2" id="KW-1133">Transmembrane helix</keyword>
<evidence type="ECO:0008006" key="5">
    <source>
        <dbReference type="Google" id="ProtNLM"/>
    </source>
</evidence>
<feature type="transmembrane region" description="Helical" evidence="2">
    <location>
        <begin position="68"/>
        <end position="98"/>
    </location>
</feature>